<sequence length="230" mass="23869">MKSILKSACTTGIGLLIIGGSLLGGQAATAAEQPIAPDSTSSAYPAPTRPAPAQAQSTDEADSPVQVRGYLGRATQTAATGVTPESEIKEGAIVQLVNDEQIDGVYKVILPVPANTSFVSATEGGQLIGANVVWTFNVTHDGGTRIVTPMATFQVAKDYWGPQITNSAKVLYTGGVFTDDQRFTYNYSHQFAERPAVPMVDPTVGLAGAGVLAAGAAGTFVLRRRPSSID</sequence>
<evidence type="ECO:0000313" key="4">
    <source>
        <dbReference type="Proteomes" id="UP000478836"/>
    </source>
</evidence>
<gene>
    <name evidence="3" type="ORF">F6A08_00435</name>
</gene>
<dbReference type="GeneID" id="77474888"/>
<evidence type="ECO:0008006" key="5">
    <source>
        <dbReference type="Google" id="ProtNLM"/>
    </source>
</evidence>
<feature type="signal peptide" evidence="2">
    <location>
        <begin position="1"/>
        <end position="30"/>
    </location>
</feature>
<comment type="caution">
    <text evidence="3">The sequence shown here is derived from an EMBL/GenBank/DDBJ whole genome shotgun (WGS) entry which is preliminary data.</text>
</comment>
<feature type="region of interest" description="Disordered" evidence="1">
    <location>
        <begin position="33"/>
        <end position="64"/>
    </location>
</feature>
<feature type="chain" id="PRO_5046617140" description="LPXTG cell wall anchor domain-containing protein" evidence="2">
    <location>
        <begin position="31"/>
        <end position="230"/>
    </location>
</feature>
<keyword evidence="2" id="KW-0732">Signal</keyword>
<evidence type="ECO:0000256" key="1">
    <source>
        <dbReference type="SAM" id="MobiDB-lite"/>
    </source>
</evidence>
<reference evidence="4" key="1">
    <citation type="submission" date="2019-09" db="EMBL/GenBank/DDBJ databases">
        <title>Whole genome sequencing of Microbacterium maritypicum.</title>
        <authorList>
            <person name="Lenchi N."/>
        </authorList>
    </citation>
    <scope>NUCLEOTIDE SEQUENCE [LARGE SCALE GENOMIC DNA]</scope>
    <source>
        <strain evidence="4">G1</strain>
    </source>
</reference>
<dbReference type="EMBL" id="WAAO01000001">
    <property type="protein sequence ID" value="KAB1866337.1"/>
    <property type="molecule type" value="Genomic_DNA"/>
</dbReference>
<evidence type="ECO:0000313" key="3">
    <source>
        <dbReference type="EMBL" id="KAB1866337.1"/>
    </source>
</evidence>
<name>A0ABQ6V7E3_9MICO</name>
<proteinExistence type="predicted"/>
<keyword evidence="4" id="KW-1185">Reference proteome</keyword>
<feature type="compositionally biased region" description="Low complexity" evidence="1">
    <location>
        <begin position="39"/>
        <end position="58"/>
    </location>
</feature>
<organism evidence="3 4">
    <name type="scientific">Microbacterium algeriense</name>
    <dbReference type="NCBI Taxonomy" id="2615184"/>
    <lineage>
        <taxon>Bacteria</taxon>
        <taxon>Bacillati</taxon>
        <taxon>Actinomycetota</taxon>
        <taxon>Actinomycetes</taxon>
        <taxon>Micrococcales</taxon>
        <taxon>Microbacteriaceae</taxon>
        <taxon>Microbacterium</taxon>
    </lineage>
</organism>
<accession>A0ABQ6V7E3</accession>
<dbReference type="RefSeq" id="WP_151458297.1">
    <property type="nucleotide sequence ID" value="NZ_WAAO01000001.1"/>
</dbReference>
<protein>
    <recommendedName>
        <fullName evidence="5">LPXTG cell wall anchor domain-containing protein</fullName>
    </recommendedName>
</protein>
<evidence type="ECO:0000256" key="2">
    <source>
        <dbReference type="SAM" id="SignalP"/>
    </source>
</evidence>
<dbReference type="Proteomes" id="UP000478836">
    <property type="component" value="Unassembled WGS sequence"/>
</dbReference>